<dbReference type="RefSeq" id="WP_254571451.1">
    <property type="nucleotide sequence ID" value="NZ_CP098502.1"/>
</dbReference>
<reference evidence="1 2" key="1">
    <citation type="submission" date="2022-06" db="EMBL/GenBank/DDBJ databases">
        <title>Paraconexibacter antarcticus.</title>
        <authorList>
            <person name="Kim C.S."/>
        </authorList>
    </citation>
    <scope>NUCLEOTIDE SEQUENCE [LARGE SCALE GENOMIC DNA]</scope>
    <source>
        <strain evidence="1 2">02-257</strain>
    </source>
</reference>
<dbReference type="EMBL" id="CP098502">
    <property type="protein sequence ID" value="UTI64753.1"/>
    <property type="molecule type" value="Genomic_DNA"/>
</dbReference>
<protein>
    <recommendedName>
        <fullName evidence="3">AttH domain-containing protein</fullName>
    </recommendedName>
</protein>
<gene>
    <name evidence="1" type="ORF">NBH00_00745</name>
</gene>
<sequence>MADDLTQARFPALDAGYESYYLRATQPGGGLGVWIRYTVHRRAGHAPTGSLWFTLFDAAAPGPVAAKHTEPGPQAGGGDWIRIGGAVMRSGTAAGAVTVPGGADVAWELTFTGEPLLAHLPRPWMYRTPLPKTKPVSIHPVARFDGSVTVAGRRIELDGWPGMVGHNWGTQHAERWVWLHGMDFETCGDDTWLDVVLGRLRIAGRTTPWVASGAVSVAGERYALGGPARARATKVDATPDRIRFTLPGSGVTVTGTASALRERFVGWVYADPDGSEHHTVNCSIADLELTVAREGRPPATLLCRGLAAYELGMREHDHGMTIQPFGDG</sequence>
<accession>A0ABY5DTZ4</accession>
<dbReference type="Proteomes" id="UP001056035">
    <property type="component" value="Chromosome"/>
</dbReference>
<keyword evidence="2" id="KW-1185">Reference proteome</keyword>
<evidence type="ECO:0000313" key="2">
    <source>
        <dbReference type="Proteomes" id="UP001056035"/>
    </source>
</evidence>
<name>A0ABY5DTZ4_9ACTN</name>
<evidence type="ECO:0008006" key="3">
    <source>
        <dbReference type="Google" id="ProtNLM"/>
    </source>
</evidence>
<proteinExistence type="predicted"/>
<organism evidence="1 2">
    <name type="scientific">Paraconexibacter antarcticus</name>
    <dbReference type="NCBI Taxonomy" id="2949664"/>
    <lineage>
        <taxon>Bacteria</taxon>
        <taxon>Bacillati</taxon>
        <taxon>Actinomycetota</taxon>
        <taxon>Thermoleophilia</taxon>
        <taxon>Solirubrobacterales</taxon>
        <taxon>Paraconexibacteraceae</taxon>
        <taxon>Paraconexibacter</taxon>
    </lineage>
</organism>
<evidence type="ECO:0000313" key="1">
    <source>
        <dbReference type="EMBL" id="UTI64753.1"/>
    </source>
</evidence>
<dbReference type="SUPFAM" id="SSF159245">
    <property type="entry name" value="AttH-like"/>
    <property type="match status" value="1"/>
</dbReference>